<dbReference type="Gene3D" id="4.10.1060.10">
    <property type="entry name" value="Zinc finger, RanBP2-type"/>
    <property type="match status" value="6"/>
</dbReference>
<protein>
    <submittedName>
        <fullName evidence="7">Zinc finger protein VAR3, chloroplastic</fullName>
    </submittedName>
</protein>
<organism evidence="7 8">
    <name type="scientific">Cinnamomum micranthum f. kanehirae</name>
    <dbReference type="NCBI Taxonomy" id="337451"/>
    <lineage>
        <taxon>Eukaryota</taxon>
        <taxon>Viridiplantae</taxon>
        <taxon>Streptophyta</taxon>
        <taxon>Embryophyta</taxon>
        <taxon>Tracheophyta</taxon>
        <taxon>Spermatophyta</taxon>
        <taxon>Magnoliopsida</taxon>
        <taxon>Magnoliidae</taxon>
        <taxon>Laurales</taxon>
        <taxon>Lauraceae</taxon>
        <taxon>Cinnamomum</taxon>
    </lineage>
</organism>
<dbReference type="PANTHER" id="PTHR23111:SF40">
    <property type="entry name" value="RNA-BINDING PROTEIN INVOLVED IN HETEROCHROMATIN ASSEMBLY-RELATED"/>
    <property type="match status" value="1"/>
</dbReference>
<feature type="domain" description="RanBP2-type" evidence="6">
    <location>
        <begin position="670"/>
        <end position="699"/>
    </location>
</feature>
<feature type="compositionally biased region" description="Acidic residues" evidence="5">
    <location>
        <begin position="725"/>
        <end position="736"/>
    </location>
</feature>
<dbReference type="GO" id="GO:0008270">
    <property type="term" value="F:zinc ion binding"/>
    <property type="evidence" value="ECO:0007669"/>
    <property type="project" value="UniProtKB-KW"/>
</dbReference>
<reference evidence="7 8" key="1">
    <citation type="journal article" date="2019" name="Nat. Plants">
        <title>Stout camphor tree genome fills gaps in understanding of flowering plant genome evolution.</title>
        <authorList>
            <person name="Chaw S.M."/>
            <person name="Liu Y.C."/>
            <person name="Wu Y.W."/>
            <person name="Wang H.Y."/>
            <person name="Lin C.I."/>
            <person name="Wu C.S."/>
            <person name="Ke H.M."/>
            <person name="Chang L.Y."/>
            <person name="Hsu C.Y."/>
            <person name="Yang H.T."/>
            <person name="Sudianto E."/>
            <person name="Hsu M.H."/>
            <person name="Wu K.P."/>
            <person name="Wang L.N."/>
            <person name="Leebens-Mack J.H."/>
            <person name="Tsai I.J."/>
        </authorList>
    </citation>
    <scope>NUCLEOTIDE SEQUENCE [LARGE SCALE GENOMIC DNA]</scope>
    <source>
        <strain evidence="8">cv. Chaw 1501</strain>
        <tissue evidence="7">Young leaves</tissue>
    </source>
</reference>
<feature type="domain" description="RanBP2-type" evidence="6">
    <location>
        <begin position="598"/>
        <end position="627"/>
    </location>
</feature>
<dbReference type="Proteomes" id="UP000283530">
    <property type="component" value="Unassembled WGS sequence"/>
</dbReference>
<dbReference type="SMART" id="SM00547">
    <property type="entry name" value="ZnF_RBZ"/>
    <property type="match status" value="6"/>
</dbReference>
<evidence type="ECO:0000313" key="8">
    <source>
        <dbReference type="Proteomes" id="UP000283530"/>
    </source>
</evidence>
<evidence type="ECO:0000256" key="3">
    <source>
        <dbReference type="ARBA" id="ARBA00022833"/>
    </source>
</evidence>
<evidence type="ECO:0000256" key="1">
    <source>
        <dbReference type="ARBA" id="ARBA00022723"/>
    </source>
</evidence>
<dbReference type="PROSITE" id="PS50199">
    <property type="entry name" value="ZF_RANBP2_2"/>
    <property type="match status" value="6"/>
</dbReference>
<feature type="region of interest" description="Disordered" evidence="5">
    <location>
        <begin position="404"/>
        <end position="423"/>
    </location>
</feature>
<dbReference type="GO" id="GO:0005737">
    <property type="term" value="C:cytoplasm"/>
    <property type="evidence" value="ECO:0007669"/>
    <property type="project" value="TreeGrafter"/>
</dbReference>
<feature type="domain" description="RanBP2-type" evidence="6">
    <location>
        <begin position="327"/>
        <end position="356"/>
    </location>
</feature>
<dbReference type="Pfam" id="PF00641">
    <property type="entry name" value="Zn_ribbon_RanBP"/>
    <property type="match status" value="6"/>
</dbReference>
<accession>A0A3S3M4U5</accession>
<evidence type="ECO:0000256" key="4">
    <source>
        <dbReference type="PROSITE-ProRule" id="PRU00322"/>
    </source>
</evidence>
<sequence>MMATSSSRLLLLRTSFFHFYRNPAPSSPLSTTLRFKNPPPLSLRSLLFKTLPKPLQFHSDASSAVADVDGPTSESVLSVPHPWPEWGTFIERLKSKGYFDDPEASPPPEGDEGFTVEAPMDLNQIKTAFLNFSRDRFDILRSLSKRDIQAIVECGCPNLFRKSVNSAKRLRAYVELDEGDVCSACNLRGSCDRAYVIAKEDEGPRTVDVVRILLSYATDPLVHSDGPKPQARENVEASARKLLSELIELSDTTPDPSLPKRAVKIPPQKEQSQKVIGGDKQYQNVEMKKGDWICSKCNFMNFARNLRCLQCKEDGPKRVSFEEVEMKKGDWTCPECQFMNFARNTKCHRCQEARPKRQLLPGEWECPSCDFLNYRRNMACLKCKCERPKDGAVEYEDQMWRKPKAAPSKRPVGFGDDDEGSADEYPDVMSPGHGYDRYAFGKTKSSKVLTTEASALKDLSFSTGSLSKRDIQAIVECGCPNLFRKSVNSAKRLRAYVELDEGDVCSACYLRGSCDRAYVIAKEDEGPRTVDVVRILLSYATDPLVHSDGPKPQARENVEASARKLLSELIKLMKIPPQKEQSQKVIGAEKQYQNVEMKKGDWICSKCNFMNFARNLRCLQCKEDGPKRVSFEEVEMKKGDWTCPECQFMNFARNTKCHRCQEARPKRQLLPGEWECPSCDFLNYRRNMACLKCKCERPKDGAVEYEDQMWRKPKAAPSKRPVGFGDDDEGSADEYPDVMSLGMDMIDMPLARQNHQKVITLES</sequence>
<dbReference type="GO" id="GO:0003729">
    <property type="term" value="F:mRNA binding"/>
    <property type="evidence" value="ECO:0007669"/>
    <property type="project" value="TreeGrafter"/>
</dbReference>
<keyword evidence="8" id="KW-1185">Reference proteome</keyword>
<dbReference type="OrthoDB" id="448399at2759"/>
<feature type="domain" description="RanBP2-type" evidence="6">
    <location>
        <begin position="288"/>
        <end position="317"/>
    </location>
</feature>
<dbReference type="PANTHER" id="PTHR23111">
    <property type="entry name" value="ZINC FINGER PROTEIN"/>
    <property type="match status" value="1"/>
</dbReference>
<dbReference type="EMBL" id="QPKB01000002">
    <property type="protein sequence ID" value="RWR77127.1"/>
    <property type="molecule type" value="Genomic_DNA"/>
</dbReference>
<proteinExistence type="predicted"/>
<dbReference type="PROSITE" id="PS01358">
    <property type="entry name" value="ZF_RANBP2_1"/>
    <property type="match status" value="4"/>
</dbReference>
<keyword evidence="3" id="KW-0862">Zinc</keyword>
<feature type="domain" description="RanBP2-type" evidence="6">
    <location>
        <begin position="637"/>
        <end position="666"/>
    </location>
</feature>
<dbReference type="InterPro" id="IPR001876">
    <property type="entry name" value="Znf_RanBP2"/>
</dbReference>
<comment type="caution">
    <text evidence="7">The sequence shown here is derived from an EMBL/GenBank/DDBJ whole genome shotgun (WGS) entry which is preliminary data.</text>
</comment>
<dbReference type="SUPFAM" id="SSF90209">
    <property type="entry name" value="Ran binding protein zinc finger-like"/>
    <property type="match status" value="4"/>
</dbReference>
<feature type="domain" description="RanBP2-type" evidence="6">
    <location>
        <begin position="360"/>
        <end position="389"/>
    </location>
</feature>
<evidence type="ECO:0000259" key="6">
    <source>
        <dbReference type="PROSITE" id="PS50199"/>
    </source>
</evidence>
<dbReference type="STRING" id="337451.A0A3S3M4U5"/>
<gene>
    <name evidence="7" type="ORF">CKAN_00560100</name>
</gene>
<dbReference type="AlphaFoldDB" id="A0A3S3M4U5"/>
<evidence type="ECO:0000313" key="7">
    <source>
        <dbReference type="EMBL" id="RWR77127.1"/>
    </source>
</evidence>
<keyword evidence="2 4" id="KW-0863">Zinc-finger</keyword>
<evidence type="ECO:0000256" key="2">
    <source>
        <dbReference type="ARBA" id="ARBA00022771"/>
    </source>
</evidence>
<feature type="region of interest" description="Disordered" evidence="5">
    <location>
        <begin position="714"/>
        <end position="737"/>
    </location>
</feature>
<evidence type="ECO:0000256" key="5">
    <source>
        <dbReference type="SAM" id="MobiDB-lite"/>
    </source>
</evidence>
<name>A0A3S3M4U5_9MAGN</name>
<dbReference type="InterPro" id="IPR036443">
    <property type="entry name" value="Znf_RanBP2_sf"/>
</dbReference>
<keyword evidence="1" id="KW-0479">Metal-binding</keyword>